<dbReference type="Proteomes" id="UP000315295">
    <property type="component" value="Unassembled WGS sequence"/>
</dbReference>
<evidence type="ECO:0000259" key="3">
    <source>
        <dbReference type="Pfam" id="PF04783"/>
    </source>
</evidence>
<dbReference type="InterPro" id="IPR006868">
    <property type="entry name" value="DUF630"/>
</dbReference>
<dbReference type="AlphaFoldDB" id="A0A540LHD1"/>
<keyword evidence="5" id="KW-1185">Reference proteome</keyword>
<name>A0A540LHD1_MALBA</name>
<dbReference type="Pfam" id="PF04782">
    <property type="entry name" value="DUF632"/>
    <property type="match status" value="1"/>
</dbReference>
<feature type="region of interest" description="Disordered" evidence="1">
    <location>
        <begin position="109"/>
        <end position="135"/>
    </location>
</feature>
<dbReference type="PANTHER" id="PTHR21450">
    <property type="entry name" value="PROTEIN ALTERED PHOSPHATE STARVATION RESPONSE 1"/>
    <property type="match status" value="1"/>
</dbReference>
<organism evidence="4 5">
    <name type="scientific">Malus baccata</name>
    <name type="common">Siberian crab apple</name>
    <name type="synonym">Pyrus baccata</name>
    <dbReference type="NCBI Taxonomy" id="106549"/>
    <lineage>
        <taxon>Eukaryota</taxon>
        <taxon>Viridiplantae</taxon>
        <taxon>Streptophyta</taxon>
        <taxon>Embryophyta</taxon>
        <taxon>Tracheophyta</taxon>
        <taxon>Spermatophyta</taxon>
        <taxon>Magnoliopsida</taxon>
        <taxon>eudicotyledons</taxon>
        <taxon>Gunneridae</taxon>
        <taxon>Pentapetalae</taxon>
        <taxon>rosids</taxon>
        <taxon>fabids</taxon>
        <taxon>Rosales</taxon>
        <taxon>Rosaceae</taxon>
        <taxon>Amygdaloideae</taxon>
        <taxon>Maleae</taxon>
        <taxon>Malus</taxon>
    </lineage>
</organism>
<proteinExistence type="predicted"/>
<feature type="domain" description="DUF630" evidence="3">
    <location>
        <begin position="8"/>
        <end position="57"/>
    </location>
</feature>
<evidence type="ECO:0000313" key="4">
    <source>
        <dbReference type="EMBL" id="TQD85759.1"/>
    </source>
</evidence>
<dbReference type="EMBL" id="VIEB01000587">
    <property type="protein sequence ID" value="TQD85759.1"/>
    <property type="molecule type" value="Genomic_DNA"/>
</dbReference>
<gene>
    <name evidence="4" type="ORF">C1H46_028675</name>
</gene>
<reference evidence="4 5" key="1">
    <citation type="journal article" date="2019" name="G3 (Bethesda)">
        <title>Sequencing of a Wild Apple (Malus baccata) Genome Unravels the Differences Between Cultivated and Wild Apple Species Regarding Disease Resistance and Cold Tolerance.</title>
        <authorList>
            <person name="Chen X."/>
        </authorList>
    </citation>
    <scope>NUCLEOTIDE SEQUENCE [LARGE SCALE GENOMIC DNA]</scope>
    <source>
        <strain evidence="5">cv. Shandingzi</strain>
        <tissue evidence="4">Leaves</tissue>
    </source>
</reference>
<evidence type="ECO:0008006" key="6">
    <source>
        <dbReference type="Google" id="ProtNLM"/>
    </source>
</evidence>
<feature type="domain" description="DUF632" evidence="2">
    <location>
        <begin position="144"/>
        <end position="447"/>
    </location>
</feature>
<evidence type="ECO:0000313" key="5">
    <source>
        <dbReference type="Proteomes" id="UP000315295"/>
    </source>
</evidence>
<accession>A0A540LHD1</accession>
<dbReference type="InterPro" id="IPR006867">
    <property type="entry name" value="DUF632"/>
</dbReference>
<dbReference type="STRING" id="106549.A0A540LHD1"/>
<dbReference type="PANTHER" id="PTHR21450:SF17">
    <property type="entry name" value="OS09G0542500 PROTEIN"/>
    <property type="match status" value="1"/>
</dbReference>
<comment type="caution">
    <text evidence="4">The sequence shown here is derived from an EMBL/GenBank/DDBJ whole genome shotgun (WGS) entry which is preliminary data.</text>
</comment>
<evidence type="ECO:0000256" key="1">
    <source>
        <dbReference type="SAM" id="MobiDB-lite"/>
    </source>
</evidence>
<sequence length="545" mass="60908">MGGNPSKSKSRVVDVNDQVRLCRERKRQLELALERRSAFADAQCKYIHSLLAVGHAVGMLANVQTQNIGSTFSDSEISTSSVKVDGEEDDAGTTDGEVVCRVMVAPSVASSTQRDSEGGEMAISSEKEGDSSNMNQTEGKVIELLEALKSVEKHFFRAYYSGMEVSRMLETNMVQVESASKEIKEKSEKFVRSMTVSQSASSRFSSKILLRSSSRTSSTCTYFNSGLDDHGKTLLGGHSSTLTSLYDAEKKLYEEVKIVEKTKKRCVRLQKQRGEGDVLKKKDRIGVKISYLESEISNSYTDIKYNSKKIQKLRDELQAQVVKLFQGLMRNWKMMSEAHEMQKRIMSQVKCLNSPSVGMSCNDLHQLATSKLEDELQKWCSCFASYVSSLKAYVTALHGGIFKFAGAENGSGSPDKSSLYKTWLDCLHSLPDEAVTCAMKDFGKDVRALVDRQKKEHRLKKEIDEELNDLNKRDRPETEMTEQLRKKLDTKKAKTCIAVSRFQTGFSTVFESLVEYSNNAMTMYDNLIACSGDANEADNESINSS</sequence>
<dbReference type="Pfam" id="PF04783">
    <property type="entry name" value="DUF630"/>
    <property type="match status" value="1"/>
</dbReference>
<protein>
    <recommendedName>
        <fullName evidence="6">DUF632 domain-containing protein</fullName>
    </recommendedName>
</protein>
<evidence type="ECO:0000259" key="2">
    <source>
        <dbReference type="Pfam" id="PF04782"/>
    </source>
</evidence>